<dbReference type="Proteomes" id="UP000324705">
    <property type="component" value="Chromosome 4B"/>
</dbReference>
<gene>
    <name evidence="1" type="ORF">TRITD_4Bv1G149320</name>
</gene>
<accession>A0A9R0TC74</accession>
<name>A0A9R0TC74_TRITD</name>
<dbReference type="AlphaFoldDB" id="A0A9R0TC74"/>
<keyword evidence="2" id="KW-1185">Reference proteome</keyword>
<organism evidence="1 2">
    <name type="scientific">Triticum turgidum subsp. durum</name>
    <name type="common">Durum wheat</name>
    <name type="synonym">Triticum durum</name>
    <dbReference type="NCBI Taxonomy" id="4567"/>
    <lineage>
        <taxon>Eukaryota</taxon>
        <taxon>Viridiplantae</taxon>
        <taxon>Streptophyta</taxon>
        <taxon>Embryophyta</taxon>
        <taxon>Tracheophyta</taxon>
        <taxon>Spermatophyta</taxon>
        <taxon>Magnoliopsida</taxon>
        <taxon>Liliopsida</taxon>
        <taxon>Poales</taxon>
        <taxon>Poaceae</taxon>
        <taxon>BOP clade</taxon>
        <taxon>Pooideae</taxon>
        <taxon>Triticodae</taxon>
        <taxon>Triticeae</taxon>
        <taxon>Triticinae</taxon>
        <taxon>Triticum</taxon>
    </lineage>
</organism>
<proteinExistence type="predicted"/>
<sequence length="204" mass="23720">MVKQVYRVKRDGRKCATSDLISKNKEPIKVLTLATKGKEVKQSIDKNQSAKSEENKLRVHKAQKELPLVETKSQLRCSLGLSYWQKKELQNLSAQELRKRNMAWVPKRINQNKNNVHASIATSTIKMKKENDGSNKQLSRRCASQHQNLRLAHHPFSSTMPLMPLPWNSSTGMISYPPWTYFDPWMQHNFLYDDRVLPNHYTFG</sequence>
<dbReference type="Gramene" id="TRITD4Bv1G149320.1">
    <property type="protein sequence ID" value="TRITD4Bv1G149320.1"/>
    <property type="gene ID" value="TRITD4Bv1G149320"/>
</dbReference>
<evidence type="ECO:0000313" key="2">
    <source>
        <dbReference type="Proteomes" id="UP000324705"/>
    </source>
</evidence>
<dbReference type="EMBL" id="LT934118">
    <property type="protein sequence ID" value="VAI08403.1"/>
    <property type="molecule type" value="Genomic_DNA"/>
</dbReference>
<protein>
    <submittedName>
        <fullName evidence="1">Uncharacterized protein</fullName>
    </submittedName>
</protein>
<evidence type="ECO:0000313" key="1">
    <source>
        <dbReference type="EMBL" id="VAI08403.1"/>
    </source>
</evidence>
<reference evidence="1 2" key="1">
    <citation type="submission" date="2017-09" db="EMBL/GenBank/DDBJ databases">
        <authorList>
            <consortium name="International Durum Wheat Genome Sequencing Consortium (IDWGSC)"/>
            <person name="Milanesi L."/>
        </authorList>
    </citation>
    <scope>NUCLEOTIDE SEQUENCE [LARGE SCALE GENOMIC DNA]</scope>
    <source>
        <strain evidence="2">cv. Svevo</strain>
    </source>
</reference>
<dbReference type="OMA" id="VPIPWNS"/>